<name>A0A645BP37_9ZZZZ</name>
<comment type="caution">
    <text evidence="1">The sequence shown here is derived from an EMBL/GenBank/DDBJ whole genome shotgun (WGS) entry which is preliminary data.</text>
</comment>
<dbReference type="AlphaFoldDB" id="A0A645BP37"/>
<evidence type="ECO:0000313" key="1">
    <source>
        <dbReference type="EMBL" id="MPM66341.1"/>
    </source>
</evidence>
<protein>
    <submittedName>
        <fullName evidence="1">Uncharacterized protein</fullName>
    </submittedName>
</protein>
<reference evidence="1" key="1">
    <citation type="submission" date="2019-08" db="EMBL/GenBank/DDBJ databases">
        <authorList>
            <person name="Kucharzyk K."/>
            <person name="Murdoch R.W."/>
            <person name="Higgins S."/>
            <person name="Loffler F."/>
        </authorList>
    </citation>
    <scope>NUCLEOTIDE SEQUENCE</scope>
</reference>
<proteinExistence type="predicted"/>
<accession>A0A645BP37</accession>
<gene>
    <name evidence="1" type="ORF">SDC9_113248</name>
</gene>
<organism evidence="1">
    <name type="scientific">bioreactor metagenome</name>
    <dbReference type="NCBI Taxonomy" id="1076179"/>
    <lineage>
        <taxon>unclassified sequences</taxon>
        <taxon>metagenomes</taxon>
        <taxon>ecological metagenomes</taxon>
    </lineage>
</organism>
<dbReference type="EMBL" id="VSSQ01021020">
    <property type="protein sequence ID" value="MPM66341.1"/>
    <property type="molecule type" value="Genomic_DNA"/>
</dbReference>
<sequence length="507" mass="56840">MTFRRRQDALPLQASDALQIAPLKNGMNISERPGQFGIGRTIKTHHRHMRGGSDVHRPAVIGNQGSAAPDQFDQFAQSGGSGQRHHAGVTALGLNFRRQLLVGGRADQDEISLRHHLRRQTDHLAEKLRRKNLAFPARARRYSDQQCVRLGSEPFQLGVERGGITLHSRQHIVHGHGSGMEKTLHQQLVAAYRVESEIHLGPAVVKPARRTFSRPGEPDHFAARQPGAYGAAQQPLKIEDIIITFAAKFARQFHGFRQEGGNVPQFPPPEWNPARHRNRRIVQCFREGRMDQPVENRVRKKFAQSGHCRKNVEDVAQTAGLYDQDTFHHARIFSRVSRFGSGCAQSVHAAVLFSPVPGRRRKLFAESEAYRQPFRQSGVQHFVLRHGDIIGYAIARDRPFGIVIDGKRGPRIAVARLPDAADIEKILAARLDLNLERTDFVEIGRTDSVDRHPVRHLLGSAQRPGGERTLAERHRDMGMTAETELRQLIGKVVDRVVDIKDITPGIG</sequence>